<proteinExistence type="predicted"/>
<protein>
    <recommendedName>
        <fullName evidence="7">Radical SAM core domain-containing protein</fullName>
    </recommendedName>
</protein>
<comment type="caution">
    <text evidence="8">The sequence shown here is derived from an EMBL/GenBank/DDBJ whole genome shotgun (WGS) entry which is preliminary data.</text>
</comment>
<keyword evidence="3" id="KW-0479">Metal-binding</keyword>
<evidence type="ECO:0000259" key="7">
    <source>
        <dbReference type="PROSITE" id="PS51918"/>
    </source>
</evidence>
<evidence type="ECO:0000313" key="9">
    <source>
        <dbReference type="Proteomes" id="UP001189429"/>
    </source>
</evidence>
<organism evidence="8 9">
    <name type="scientific">Prorocentrum cordatum</name>
    <dbReference type="NCBI Taxonomy" id="2364126"/>
    <lineage>
        <taxon>Eukaryota</taxon>
        <taxon>Sar</taxon>
        <taxon>Alveolata</taxon>
        <taxon>Dinophyceae</taxon>
        <taxon>Prorocentrales</taxon>
        <taxon>Prorocentraceae</taxon>
        <taxon>Prorocentrum</taxon>
    </lineage>
</organism>
<reference evidence="8" key="1">
    <citation type="submission" date="2023-10" db="EMBL/GenBank/DDBJ databases">
        <authorList>
            <person name="Chen Y."/>
            <person name="Shah S."/>
            <person name="Dougan E. K."/>
            <person name="Thang M."/>
            <person name="Chan C."/>
        </authorList>
    </citation>
    <scope>NUCLEOTIDE SEQUENCE [LARGE SCALE GENOMIC DNA]</scope>
</reference>
<evidence type="ECO:0000256" key="2">
    <source>
        <dbReference type="ARBA" id="ARBA00022691"/>
    </source>
</evidence>
<sequence length="192" mass="21369">VRLTGGEPTIRGDFARILEGLGEISAASPAPLELGLTTNGVRLKKFLPHLRAAGLRGINLSVDTLAAAKFPLLARRPLDWHARVMEAMRDVMAQEDHFRLKLNCVLLRGVNEDEIGGFVNLTEQHPVEVRFLEFMPFTRNGWSANRLVPQAEIVSAVKRHLERSGRGELDGCPPTAWTTWRGCGRRACARLR</sequence>
<keyword evidence="9" id="KW-1185">Reference proteome</keyword>
<dbReference type="PROSITE" id="PS51918">
    <property type="entry name" value="RADICAL_SAM"/>
    <property type="match status" value="1"/>
</dbReference>
<keyword evidence="5" id="KW-0411">Iron-sulfur</keyword>
<evidence type="ECO:0000313" key="8">
    <source>
        <dbReference type="EMBL" id="CAK0884416.1"/>
    </source>
</evidence>
<feature type="non-terminal residue" evidence="8">
    <location>
        <position position="1"/>
    </location>
</feature>
<evidence type="ECO:0000256" key="6">
    <source>
        <dbReference type="ARBA" id="ARBA00023150"/>
    </source>
</evidence>
<dbReference type="SUPFAM" id="SSF102114">
    <property type="entry name" value="Radical SAM enzymes"/>
    <property type="match status" value="1"/>
</dbReference>
<evidence type="ECO:0000256" key="1">
    <source>
        <dbReference type="ARBA" id="ARBA00005046"/>
    </source>
</evidence>
<dbReference type="InterPro" id="IPR007197">
    <property type="entry name" value="rSAM"/>
</dbReference>
<evidence type="ECO:0000256" key="5">
    <source>
        <dbReference type="ARBA" id="ARBA00023014"/>
    </source>
</evidence>
<dbReference type="Pfam" id="PF04055">
    <property type="entry name" value="Radical_SAM"/>
    <property type="match status" value="1"/>
</dbReference>
<keyword evidence="6" id="KW-0501">Molybdenum cofactor biosynthesis</keyword>
<dbReference type="PANTHER" id="PTHR22960">
    <property type="entry name" value="MOLYBDOPTERIN COFACTOR SYNTHESIS PROTEIN A"/>
    <property type="match status" value="1"/>
</dbReference>
<keyword evidence="2" id="KW-0949">S-adenosyl-L-methionine</keyword>
<name>A0ABN9WF50_9DINO</name>
<gene>
    <name evidence="8" type="ORF">PCOR1329_LOCUS66370</name>
</gene>
<accession>A0ABN9WF50</accession>
<dbReference type="Proteomes" id="UP001189429">
    <property type="component" value="Unassembled WGS sequence"/>
</dbReference>
<dbReference type="InterPro" id="IPR058240">
    <property type="entry name" value="rSAM_sf"/>
</dbReference>
<evidence type="ECO:0000256" key="3">
    <source>
        <dbReference type="ARBA" id="ARBA00022723"/>
    </source>
</evidence>
<feature type="domain" description="Radical SAM core" evidence="7">
    <location>
        <begin position="1"/>
        <end position="173"/>
    </location>
</feature>
<dbReference type="InterPro" id="IPR013785">
    <property type="entry name" value="Aldolase_TIM"/>
</dbReference>
<keyword evidence="4" id="KW-0408">Iron</keyword>
<evidence type="ECO:0000256" key="4">
    <source>
        <dbReference type="ARBA" id="ARBA00023004"/>
    </source>
</evidence>
<comment type="pathway">
    <text evidence="1">Cofactor biosynthesis; molybdopterin biosynthesis.</text>
</comment>
<dbReference type="CDD" id="cd01335">
    <property type="entry name" value="Radical_SAM"/>
    <property type="match status" value="1"/>
</dbReference>
<dbReference type="Gene3D" id="3.20.20.70">
    <property type="entry name" value="Aldolase class I"/>
    <property type="match status" value="1"/>
</dbReference>
<dbReference type="PANTHER" id="PTHR22960:SF0">
    <property type="entry name" value="MOLYBDENUM COFACTOR BIOSYNTHESIS PROTEIN 1"/>
    <property type="match status" value="1"/>
</dbReference>
<dbReference type="EMBL" id="CAUYUJ010018545">
    <property type="protein sequence ID" value="CAK0884416.1"/>
    <property type="molecule type" value="Genomic_DNA"/>
</dbReference>
<dbReference type="InterPro" id="IPR050105">
    <property type="entry name" value="MoCo_biosynth_MoaA/MoaC"/>
</dbReference>